<keyword evidence="3" id="KW-1185">Reference proteome</keyword>
<dbReference type="Gene3D" id="3.40.190.10">
    <property type="entry name" value="Periplasmic binding protein-like II"/>
    <property type="match status" value="2"/>
</dbReference>
<reference evidence="2 3" key="1">
    <citation type="submission" date="2020-06" db="EMBL/GenBank/DDBJ databases">
        <title>Oricola thermophila sp. nov. isolated from a tidal sediments.</title>
        <authorList>
            <person name="Kwon K.K."/>
            <person name="Yang S.-H."/>
            <person name="Park M.-J."/>
        </authorList>
    </citation>
    <scope>NUCLEOTIDE SEQUENCE [LARGE SCALE GENOMIC DNA]</scope>
    <source>
        <strain evidence="2 3">MEBiC13590</strain>
    </source>
</reference>
<name>A0A6N1VDS4_9HYPH</name>
<organism evidence="2 3">
    <name type="scientific">Oricola thermophila</name>
    <dbReference type="NCBI Taxonomy" id="2742145"/>
    <lineage>
        <taxon>Bacteria</taxon>
        <taxon>Pseudomonadati</taxon>
        <taxon>Pseudomonadota</taxon>
        <taxon>Alphaproteobacteria</taxon>
        <taxon>Hyphomicrobiales</taxon>
        <taxon>Ahrensiaceae</taxon>
        <taxon>Oricola</taxon>
    </lineage>
</organism>
<dbReference type="RefSeq" id="WP_175276972.1">
    <property type="nucleotide sequence ID" value="NZ_CP054836.1"/>
</dbReference>
<dbReference type="Pfam" id="PF13416">
    <property type="entry name" value="SBP_bac_8"/>
    <property type="match status" value="1"/>
</dbReference>
<evidence type="ECO:0000313" key="3">
    <source>
        <dbReference type="Proteomes" id="UP000509367"/>
    </source>
</evidence>
<dbReference type="AlphaFoldDB" id="A0A6N1VDS4"/>
<dbReference type="KEGG" id="orm:HTY61_11765"/>
<gene>
    <name evidence="2" type="ORF">HTY61_11765</name>
</gene>
<proteinExistence type="predicted"/>
<keyword evidence="1" id="KW-0574">Periplasm</keyword>
<dbReference type="Proteomes" id="UP000509367">
    <property type="component" value="Chromosome"/>
</dbReference>
<accession>A0A6N1VDS4</accession>
<evidence type="ECO:0000313" key="2">
    <source>
        <dbReference type="EMBL" id="QKV19080.1"/>
    </source>
</evidence>
<sequence length="377" mass="41020">MTIRLNGMTWGHPRGYDPMVACSRIWRERTGVEIAWDKRSLQDFESFPVEELARAYDLIVIDHPHVGEVTAQDCLLPLESERRRAEYDALENGSVGGSFASYNWQGHQWAFPIDAAAQVQAYRPDLIDRPVERFEDAMALAERGRVLIPMRPPHSLMTYFSLAANLGTPVATGGSGELIAMDAGARVYDMIAGLMRHVPEDCYDMDPIAVSERMCEATGTFACAPLIYGYVSYGLEGFRPRALAFADMPAAGDRGPAGSTLGGTGIAVSAFSAHAAEARDFAYWIASGAVQRGPFAAAGGQPGHAEAWDDDGVNAAAGQFYRNTRRTLDGAWIRPRHRGYMAFQALASERLNAGLQSGEDARAVVADLNEMFARSCG</sequence>
<dbReference type="SUPFAM" id="SSF53850">
    <property type="entry name" value="Periplasmic binding protein-like II"/>
    <property type="match status" value="1"/>
</dbReference>
<dbReference type="EMBL" id="CP054836">
    <property type="protein sequence ID" value="QKV19080.1"/>
    <property type="molecule type" value="Genomic_DNA"/>
</dbReference>
<protein>
    <submittedName>
        <fullName evidence="2">Extracellular solute-binding protein</fullName>
    </submittedName>
</protein>
<dbReference type="InterPro" id="IPR006059">
    <property type="entry name" value="SBP"/>
</dbReference>
<evidence type="ECO:0000256" key="1">
    <source>
        <dbReference type="ARBA" id="ARBA00022764"/>
    </source>
</evidence>